<dbReference type="InterPro" id="IPR010171">
    <property type="entry name" value="CRISPR_Csx1"/>
</dbReference>
<evidence type="ECO:0000313" key="4">
    <source>
        <dbReference type="Proteomes" id="UP000470772"/>
    </source>
</evidence>
<dbReference type="InterPro" id="IPR053857">
    <property type="entry name" value="Csx1_CARF"/>
</dbReference>
<feature type="domain" description="CRISPR system endoribonuclease Csx1 CARF" evidence="2">
    <location>
        <begin position="3"/>
        <end position="164"/>
    </location>
</feature>
<dbReference type="InterPro" id="IPR013383">
    <property type="entry name" value="CRISPR-assoc_prot_DxTHG_CS"/>
</dbReference>
<keyword evidence="4" id="KW-1185">Reference proteome</keyword>
<evidence type="ECO:0000313" key="3">
    <source>
        <dbReference type="EMBL" id="MUN29090.1"/>
    </source>
</evidence>
<reference evidence="3 4" key="1">
    <citation type="submission" date="2019-10" db="EMBL/GenBank/DDBJ databases">
        <title>Sequencing and Assembly of Multiple Reported Metal-Biooxidizing Members of the Extremely Thermoacidophilic Archaeal Family Sulfolobaceae.</title>
        <authorList>
            <person name="Counts J.A."/>
            <person name="Kelly R.M."/>
        </authorList>
    </citation>
    <scope>NUCLEOTIDE SEQUENCE [LARGE SCALE GENOMIC DNA]</scope>
    <source>
        <strain evidence="3 4">DSM 6482</strain>
    </source>
</reference>
<dbReference type="RefSeq" id="WP_156016655.1">
    <property type="nucleotide sequence ID" value="NZ_WGGD01000005.1"/>
</dbReference>
<feature type="domain" description="CRISPR system endoribonuclease Csx1-like HEPN" evidence="1">
    <location>
        <begin position="334"/>
        <end position="402"/>
    </location>
</feature>
<gene>
    <name evidence="3" type="ORF">GC250_06505</name>
</gene>
<name>A0A6A9QLC3_SULME</name>
<dbReference type="InterPro" id="IPR052875">
    <property type="entry name" value="CRISPR_assoc_ribonuclease"/>
</dbReference>
<evidence type="ECO:0000259" key="2">
    <source>
        <dbReference type="Pfam" id="PF22230"/>
    </source>
</evidence>
<sequence>MKILFAPIGDPSNYQDVTYKIDNKEYETNACFRAISDHLGIDKVIVYAGLSLCEGCNDLKCCIDSVKQKVSNKIGSNFDLLIAPNIYGTKFIQRDRRNTLYFDFVYFNSLKILEQSKPDEIYIDITHGINYMPLLATDAIMLATYTYIVESVKDVALKIYNSEPVIRGNKGPYTIDNIYSEKITVRQALISLLSFFLSNDSRNVITNEILKVKQKNKEKNRTTYLCRPDLIYSLVNSLSGGVFPYIMLKAKEINECLKKLENLFEKLDFNNYSIKLVFEQGGVVYEDTMPIEVSYLHSLMKGASRITHENDEHIKISEIRNLANNYSVSDAVKYMILNEVDQIQDKYGNNIPDQPTLYAKIRGDVVTKPCLVDKRNLLAHGGLEENVTYIWKEKGEILMNYNGEQECLAEVEKQLR</sequence>
<dbReference type="Gene3D" id="1.10.3740.10">
    <property type="entry name" value="SSO1389-like domains"/>
    <property type="match status" value="1"/>
</dbReference>
<organism evidence="3 4">
    <name type="scientific">Sulfuracidifex metallicus DSM 6482 = JCM 9184</name>
    <dbReference type="NCBI Taxonomy" id="523847"/>
    <lineage>
        <taxon>Archaea</taxon>
        <taxon>Thermoproteota</taxon>
        <taxon>Thermoprotei</taxon>
        <taxon>Sulfolobales</taxon>
        <taxon>Sulfolobaceae</taxon>
        <taxon>Sulfuracidifex</taxon>
    </lineage>
</organism>
<comment type="caution">
    <text evidence="3">The sequence shown here is derived from an EMBL/GenBank/DDBJ whole genome shotgun (WGS) entry which is preliminary data.</text>
</comment>
<dbReference type="InterPro" id="IPR027419">
    <property type="entry name" value="CRISPR-assoc_Csx1_C"/>
</dbReference>
<dbReference type="CDD" id="cd09728">
    <property type="entry name" value="Csx1_III-U"/>
    <property type="match status" value="1"/>
</dbReference>
<dbReference type="AlphaFoldDB" id="A0A6A9QLC3"/>
<dbReference type="Proteomes" id="UP000470772">
    <property type="component" value="Unassembled WGS sequence"/>
</dbReference>
<dbReference type="NCBIfam" id="TIGR01897">
    <property type="entry name" value="cas_MJ1666"/>
    <property type="match status" value="1"/>
</dbReference>
<dbReference type="Gene3D" id="3.40.50.10640">
    <property type="entry name" value="SSO1389-like"/>
    <property type="match status" value="1"/>
</dbReference>
<protein>
    <submittedName>
        <fullName evidence="3">TIGR01897 family CRISPR-associated protein</fullName>
    </submittedName>
</protein>
<evidence type="ECO:0000259" key="1">
    <source>
        <dbReference type="Pfam" id="PF09455"/>
    </source>
</evidence>
<dbReference type="SUPFAM" id="SSF160980">
    <property type="entry name" value="SSO1389-like"/>
    <property type="match status" value="1"/>
</dbReference>
<dbReference type="Pfam" id="PF22230">
    <property type="entry name" value="Csx1_CARF"/>
    <property type="match status" value="1"/>
</dbReference>
<dbReference type="PANTHER" id="PTHR37169">
    <property type="entry name" value="CRISPR SYSTEM ENDORIBONUCLEASE CSX1-RELATED"/>
    <property type="match status" value="1"/>
</dbReference>
<dbReference type="NCBIfam" id="TIGR02549">
    <property type="entry name" value="CRISPR_DxTHG"/>
    <property type="match status" value="1"/>
</dbReference>
<dbReference type="EMBL" id="WGGD01000005">
    <property type="protein sequence ID" value="MUN29090.1"/>
    <property type="molecule type" value="Genomic_DNA"/>
</dbReference>
<dbReference type="Pfam" id="PF09455">
    <property type="entry name" value="Csx1_HEPN"/>
    <property type="match status" value="1"/>
</dbReference>
<dbReference type="PANTHER" id="PTHR37169:SF1">
    <property type="entry name" value="CRISPR SYSTEM ENDORIBONUCLEASE CSX1"/>
    <property type="match status" value="1"/>
</dbReference>
<dbReference type="InterPro" id="IPR019016">
    <property type="entry name" value="Csx1-like_HEPN"/>
</dbReference>
<proteinExistence type="predicted"/>
<accession>A0A6A9QLC3</accession>